<accession>A8ZPY0</accession>
<evidence type="ECO:0000313" key="3">
    <source>
        <dbReference type="Proteomes" id="UP000000268"/>
    </source>
</evidence>
<dbReference type="Proteomes" id="UP000000268">
    <property type="component" value="Plasmid pREB6"/>
</dbReference>
<dbReference type="SUPFAM" id="SSF47413">
    <property type="entry name" value="lambda repressor-like DNA-binding domains"/>
    <property type="match status" value="1"/>
</dbReference>
<dbReference type="EMBL" id="CP000843">
    <property type="protein sequence ID" value="ABW32998.1"/>
    <property type="molecule type" value="Genomic_DNA"/>
</dbReference>
<dbReference type="RefSeq" id="WP_012168249.1">
    <property type="nucleotide sequence ID" value="NC_009931.1"/>
</dbReference>
<dbReference type="OrthoDB" id="465980at2"/>
<dbReference type="Gene3D" id="1.10.260.40">
    <property type="entry name" value="lambda repressor-like DNA-binding domains"/>
    <property type="match status" value="1"/>
</dbReference>
<dbReference type="GO" id="GO:0003677">
    <property type="term" value="F:DNA binding"/>
    <property type="evidence" value="ECO:0007669"/>
    <property type="project" value="InterPro"/>
</dbReference>
<dbReference type="KEGG" id="amr:AM1_F0187"/>
<dbReference type="AlphaFoldDB" id="A8ZPY0"/>
<keyword evidence="3" id="KW-1185">Reference proteome</keyword>
<dbReference type="HOGENOM" id="CLU_066192_62_3_3"/>
<keyword evidence="2" id="KW-0614">Plasmid</keyword>
<evidence type="ECO:0000259" key="1">
    <source>
        <dbReference type="PROSITE" id="PS50943"/>
    </source>
</evidence>
<dbReference type="CDD" id="cd00093">
    <property type="entry name" value="HTH_XRE"/>
    <property type="match status" value="1"/>
</dbReference>
<feature type="domain" description="HTH cro/C1-type" evidence="1">
    <location>
        <begin position="3"/>
        <end position="59"/>
    </location>
</feature>
<gene>
    <name evidence="2" type="ordered locus">AM1_F0187</name>
</gene>
<dbReference type="Pfam" id="PF13560">
    <property type="entry name" value="HTH_31"/>
    <property type="match status" value="1"/>
</dbReference>
<dbReference type="InterPro" id="IPR001387">
    <property type="entry name" value="Cro/C1-type_HTH"/>
</dbReference>
<reference evidence="2 3" key="1">
    <citation type="journal article" date="2008" name="Proc. Natl. Acad. Sci. U.S.A.">
        <title>Niche adaptation and genome expansion in the chlorophyll d-producing cyanobacterium Acaryochloris marina.</title>
        <authorList>
            <person name="Swingley W.D."/>
            <person name="Chen M."/>
            <person name="Cheung P.C."/>
            <person name="Conrad A.L."/>
            <person name="Dejesa L.C."/>
            <person name="Hao J."/>
            <person name="Honchak B.M."/>
            <person name="Karbach L.E."/>
            <person name="Kurdoglu A."/>
            <person name="Lahiri S."/>
            <person name="Mastrian S.D."/>
            <person name="Miyashita H."/>
            <person name="Page L."/>
            <person name="Ramakrishna P."/>
            <person name="Satoh S."/>
            <person name="Sattley W.M."/>
            <person name="Shimada Y."/>
            <person name="Taylor H.L."/>
            <person name="Tomo T."/>
            <person name="Tsuchiya T."/>
            <person name="Wang Z.T."/>
            <person name="Raymond J."/>
            <person name="Mimuro M."/>
            <person name="Blankenship R.E."/>
            <person name="Touchman J.W."/>
        </authorList>
    </citation>
    <scope>NUCLEOTIDE SEQUENCE [LARGE SCALE GENOMIC DNA]</scope>
    <source>
        <strain evidence="3">MBIC 11017</strain>
        <plasmid evidence="3">Plasmid pREB6</plasmid>
    </source>
</reference>
<geneLocation type="plasmid" evidence="2 3">
    <name>pREB6</name>
</geneLocation>
<evidence type="ECO:0000313" key="2">
    <source>
        <dbReference type="EMBL" id="ABW32998.1"/>
    </source>
</evidence>
<dbReference type="SMART" id="SM00530">
    <property type="entry name" value="HTH_XRE"/>
    <property type="match status" value="1"/>
</dbReference>
<sequence>MDMKQLRERLNKRPEEIAVELNVALSTVRNWESGRHEPRLPISEIPQFLKTYQCSLDDAIAAAAASHKKFHGKKQS</sequence>
<dbReference type="PROSITE" id="PS50943">
    <property type="entry name" value="HTH_CROC1"/>
    <property type="match status" value="1"/>
</dbReference>
<proteinExistence type="predicted"/>
<name>A8ZPY0_ACAM1</name>
<organism evidence="2 3">
    <name type="scientific">Acaryochloris marina (strain MBIC 11017)</name>
    <dbReference type="NCBI Taxonomy" id="329726"/>
    <lineage>
        <taxon>Bacteria</taxon>
        <taxon>Bacillati</taxon>
        <taxon>Cyanobacteriota</taxon>
        <taxon>Cyanophyceae</taxon>
        <taxon>Acaryochloridales</taxon>
        <taxon>Acaryochloridaceae</taxon>
        <taxon>Acaryochloris</taxon>
    </lineage>
</organism>
<dbReference type="InterPro" id="IPR010982">
    <property type="entry name" value="Lambda_DNA-bd_dom_sf"/>
</dbReference>
<protein>
    <submittedName>
        <fullName evidence="2">Conserved domain protein</fullName>
    </submittedName>
</protein>